<feature type="domain" description="DUF632" evidence="2">
    <location>
        <begin position="437"/>
        <end position="510"/>
    </location>
</feature>
<dbReference type="EMBL" id="JAGKQM010000013">
    <property type="protein sequence ID" value="KAH0894901.1"/>
    <property type="molecule type" value="Genomic_DNA"/>
</dbReference>
<sequence>MNLLRSAKTRNVSSNKQLIIGPDEDLKSSSENEKGTRSKSVKNMKLRKTKEANQASWSANQDIGAFKEGYLCNYEEFDRETTCYRFSTQPEHAANWFHTKRSNALGDISFTSQATYTASELVLFKENNSLLKECATQTHVWKPGDKSLHLRPLGEFIPCTKPSQILHHLNLPFLEPIFFKSQRLVFYTLGCDLAIFFINQKLPKPCVDSLVLLIGELECLWIQVFSFVVDCGISQQTVPSVSSSTLPSNRVHWSRLDQTIETSFASSRIAYIQSLRNVSDALRARVQVQETSPDETYKAETYGAYSFLGTCCPYIQPPSPHNSQWDFFWNQFAPMDYNGYNYDNNQSEGQRAWEKLLRILKISLPPSICTSANEVSGLLEASKVQYAIYNDQLSAKKMLNPVALFSSTSSFSSSSRFLIISQSSSSDFSEESCMISGERVRIAYEKKRLVLRNHEAKRDDSSAVGKTRAIVRDLHTHLKVSIHSIESVSSRIESLRDQELLPQILKLLQGYGVALIRLSFTCN</sequence>
<dbReference type="Pfam" id="PF04782">
    <property type="entry name" value="DUF632"/>
    <property type="match status" value="1"/>
</dbReference>
<comment type="caution">
    <text evidence="3">The sequence shown here is derived from an EMBL/GenBank/DDBJ whole genome shotgun (WGS) entry which is preliminary data.</text>
</comment>
<dbReference type="PANTHER" id="PTHR21450:SF3">
    <property type="entry name" value="DUF630 FAMILY PROTEIN (DUF630 AND DUF632)"/>
    <property type="match status" value="1"/>
</dbReference>
<feature type="compositionally biased region" description="Basic and acidic residues" evidence="1">
    <location>
        <begin position="24"/>
        <end position="36"/>
    </location>
</feature>
<dbReference type="Proteomes" id="UP000824890">
    <property type="component" value="Unassembled WGS sequence"/>
</dbReference>
<protein>
    <recommendedName>
        <fullName evidence="2">DUF632 domain-containing protein</fullName>
    </recommendedName>
</protein>
<feature type="compositionally biased region" description="Basic residues" evidence="1">
    <location>
        <begin position="37"/>
        <end position="48"/>
    </location>
</feature>
<evidence type="ECO:0000313" key="4">
    <source>
        <dbReference type="Proteomes" id="UP000824890"/>
    </source>
</evidence>
<dbReference type="PANTHER" id="PTHR21450">
    <property type="entry name" value="PROTEIN ALTERED PHOSPHATE STARVATION RESPONSE 1"/>
    <property type="match status" value="1"/>
</dbReference>
<accession>A0ABQ8AQT9</accession>
<organism evidence="3 4">
    <name type="scientific">Brassica napus</name>
    <name type="common">Rape</name>
    <dbReference type="NCBI Taxonomy" id="3708"/>
    <lineage>
        <taxon>Eukaryota</taxon>
        <taxon>Viridiplantae</taxon>
        <taxon>Streptophyta</taxon>
        <taxon>Embryophyta</taxon>
        <taxon>Tracheophyta</taxon>
        <taxon>Spermatophyta</taxon>
        <taxon>Magnoliopsida</taxon>
        <taxon>eudicotyledons</taxon>
        <taxon>Gunneridae</taxon>
        <taxon>Pentapetalae</taxon>
        <taxon>rosids</taxon>
        <taxon>malvids</taxon>
        <taxon>Brassicales</taxon>
        <taxon>Brassicaceae</taxon>
        <taxon>Brassiceae</taxon>
        <taxon>Brassica</taxon>
    </lineage>
</organism>
<feature type="region of interest" description="Disordered" evidence="1">
    <location>
        <begin position="1"/>
        <end position="53"/>
    </location>
</feature>
<evidence type="ECO:0000259" key="2">
    <source>
        <dbReference type="Pfam" id="PF04782"/>
    </source>
</evidence>
<gene>
    <name evidence="3" type="ORF">HID58_057330</name>
</gene>
<reference evidence="3 4" key="1">
    <citation type="submission" date="2021-05" db="EMBL/GenBank/DDBJ databases">
        <title>Genome Assembly of Synthetic Allotetraploid Brassica napus Reveals Homoeologous Exchanges between Subgenomes.</title>
        <authorList>
            <person name="Davis J.T."/>
        </authorList>
    </citation>
    <scope>NUCLEOTIDE SEQUENCE [LARGE SCALE GENOMIC DNA]</scope>
    <source>
        <strain evidence="4">cv. Da-Ae</strain>
        <tissue evidence="3">Seedling</tissue>
    </source>
</reference>
<evidence type="ECO:0000256" key="1">
    <source>
        <dbReference type="SAM" id="MobiDB-lite"/>
    </source>
</evidence>
<name>A0ABQ8AQT9_BRANA</name>
<dbReference type="InterPro" id="IPR006867">
    <property type="entry name" value="DUF632"/>
</dbReference>
<keyword evidence="4" id="KW-1185">Reference proteome</keyword>
<evidence type="ECO:0000313" key="3">
    <source>
        <dbReference type="EMBL" id="KAH0894901.1"/>
    </source>
</evidence>
<proteinExistence type="predicted"/>